<reference evidence="1 2" key="1">
    <citation type="submission" date="2020-02" db="EMBL/GenBank/DDBJ databases">
        <title>Draft genome sequence of Haematococcus lacustris strain NIES-144.</title>
        <authorList>
            <person name="Morimoto D."/>
            <person name="Nakagawa S."/>
            <person name="Yoshida T."/>
            <person name="Sawayama S."/>
        </authorList>
    </citation>
    <scope>NUCLEOTIDE SEQUENCE [LARGE SCALE GENOMIC DNA]</scope>
    <source>
        <strain evidence="1 2">NIES-144</strain>
    </source>
</reference>
<feature type="non-terminal residue" evidence="1">
    <location>
        <position position="102"/>
    </location>
</feature>
<proteinExistence type="predicted"/>
<dbReference type="Proteomes" id="UP000485058">
    <property type="component" value="Unassembled WGS sequence"/>
</dbReference>
<protein>
    <submittedName>
        <fullName evidence="1">Uncharacterized protein</fullName>
    </submittedName>
</protein>
<sequence length="102" mass="10619">MNGAPLIGLQDTSCPWSRSACIQCLFCAQSRMSSGSERHTDGALQWSPVVGRGTTSATDSAADACKCIARMLLPTCSRSLTSYMGVSSSMSIVTSAPQPLVA</sequence>
<accession>A0A6A0AB91</accession>
<evidence type="ECO:0000313" key="1">
    <source>
        <dbReference type="EMBL" id="GFH30129.1"/>
    </source>
</evidence>
<keyword evidence="2" id="KW-1185">Reference proteome</keyword>
<dbReference type="EMBL" id="BLLF01004719">
    <property type="protein sequence ID" value="GFH30129.1"/>
    <property type="molecule type" value="Genomic_DNA"/>
</dbReference>
<organism evidence="1 2">
    <name type="scientific">Haematococcus lacustris</name>
    <name type="common">Green alga</name>
    <name type="synonym">Haematococcus pluvialis</name>
    <dbReference type="NCBI Taxonomy" id="44745"/>
    <lineage>
        <taxon>Eukaryota</taxon>
        <taxon>Viridiplantae</taxon>
        <taxon>Chlorophyta</taxon>
        <taxon>core chlorophytes</taxon>
        <taxon>Chlorophyceae</taxon>
        <taxon>CS clade</taxon>
        <taxon>Chlamydomonadales</taxon>
        <taxon>Haematococcaceae</taxon>
        <taxon>Haematococcus</taxon>
    </lineage>
</organism>
<gene>
    <name evidence="1" type="ORF">HaLaN_28920</name>
</gene>
<name>A0A6A0AB91_HAELA</name>
<comment type="caution">
    <text evidence="1">The sequence shown here is derived from an EMBL/GenBank/DDBJ whole genome shotgun (WGS) entry which is preliminary data.</text>
</comment>
<evidence type="ECO:0000313" key="2">
    <source>
        <dbReference type="Proteomes" id="UP000485058"/>
    </source>
</evidence>
<dbReference type="AlphaFoldDB" id="A0A6A0AB91"/>